<dbReference type="EMBL" id="UPXX01000029">
    <property type="protein sequence ID" value="VBB45461.1"/>
    <property type="molecule type" value="Genomic_DNA"/>
</dbReference>
<dbReference type="Gene3D" id="2.40.160.100">
    <property type="match status" value="1"/>
</dbReference>
<dbReference type="InterPro" id="IPR053728">
    <property type="entry name" value="Alginate_Permeability_Chnl"/>
</dbReference>
<accession>A0A653ABU7</accession>
<gene>
    <name evidence="2" type="ORF">TRIP_B350412</name>
</gene>
<feature type="domain" description="Alginate export" evidence="1">
    <location>
        <begin position="46"/>
        <end position="435"/>
    </location>
</feature>
<evidence type="ECO:0000313" key="2">
    <source>
        <dbReference type="EMBL" id="VBB45461.1"/>
    </source>
</evidence>
<protein>
    <recommendedName>
        <fullName evidence="1">Alginate export domain-containing protein</fullName>
    </recommendedName>
</protein>
<sequence>MFSRTAGVLIIFLVLWSFGLLTVHREAKADWLDDRLKGIELGPGKLDLSANVRFRYEYMDQFNIQTYGTGRDDEVLLTRVRINLGYRLPQKAMFFVQLQDARFFLSDLDKDDFGRSCPYLNELDLRQAFMEWREIGKSPLGFKVGRQAIKYGDNRIFGPGDWGNVGRYTWDAGKLLWQSKSVDVDVFAGERIFYLKDEFDDEHYPYKAYAAYAQIKAVPDNKLDLFYVVKYDSDETTKGESGLGDLLVQTVGFYAKGKWNRLDYASTFAYQFGDYGQDSVRAFGFNVEGGYTFPAPWKPRLAAALSYASGDDDPKDGRHGTFDGVFGAIDLYYGRMNLFSWMNLVDLQVGVGVKPAEKMKLSLDYHHFRLAEDRDAWYYCTGKKMRWDPTGSSGSELGDEIDLIWKYQVCPRIGLMAGCAGFYPGEFVEKTGSHEDAYWAFGQIEIKI</sequence>
<name>A0A653ABU7_UNCDX</name>
<dbReference type="InterPro" id="IPR025388">
    <property type="entry name" value="Alginate_export_dom"/>
</dbReference>
<evidence type="ECO:0000259" key="1">
    <source>
        <dbReference type="Pfam" id="PF13372"/>
    </source>
</evidence>
<dbReference type="AlphaFoldDB" id="A0A653ABU7"/>
<organism evidence="2">
    <name type="scientific">Uncultured Desulfatiglans sp</name>
    <dbReference type="NCBI Taxonomy" id="1748965"/>
    <lineage>
        <taxon>Bacteria</taxon>
        <taxon>Pseudomonadati</taxon>
        <taxon>Thermodesulfobacteriota</taxon>
        <taxon>Desulfobacteria</taxon>
        <taxon>Desulfatiglandales</taxon>
        <taxon>Desulfatiglandaceae</taxon>
        <taxon>Desulfatiglans</taxon>
        <taxon>environmental samples</taxon>
    </lineage>
</organism>
<proteinExistence type="predicted"/>
<dbReference type="Pfam" id="PF13372">
    <property type="entry name" value="Alginate_exp"/>
    <property type="match status" value="1"/>
</dbReference>
<reference evidence="2" key="1">
    <citation type="submission" date="2018-07" db="EMBL/GenBank/DDBJ databases">
        <authorList>
            <consortium name="Genoscope - CEA"/>
            <person name="William W."/>
        </authorList>
    </citation>
    <scope>NUCLEOTIDE SEQUENCE</scope>
    <source>
        <strain evidence="2">IK1</strain>
    </source>
</reference>